<dbReference type="PANTHER" id="PTHR39338:SF7">
    <property type="entry name" value="BLL6692 PROTEIN"/>
    <property type="match status" value="1"/>
</dbReference>
<evidence type="ECO:0000256" key="1">
    <source>
        <dbReference type="SAM" id="MobiDB-lite"/>
    </source>
</evidence>
<proteinExistence type="predicted"/>
<dbReference type="RefSeq" id="WP_189333622.1">
    <property type="nucleotide sequence ID" value="NZ_AP023356.1"/>
</dbReference>
<evidence type="ECO:0000313" key="3">
    <source>
        <dbReference type="Proteomes" id="UP000676967"/>
    </source>
</evidence>
<feature type="compositionally biased region" description="Pro residues" evidence="1">
    <location>
        <begin position="104"/>
        <end position="118"/>
    </location>
</feature>
<organism evidence="2 3">
    <name type="scientific">Actinoplanes ianthinogenes</name>
    <dbReference type="NCBI Taxonomy" id="122358"/>
    <lineage>
        <taxon>Bacteria</taxon>
        <taxon>Bacillati</taxon>
        <taxon>Actinomycetota</taxon>
        <taxon>Actinomycetes</taxon>
        <taxon>Micromonosporales</taxon>
        <taxon>Micromonosporaceae</taxon>
        <taxon>Actinoplanes</taxon>
    </lineage>
</organism>
<evidence type="ECO:0000313" key="2">
    <source>
        <dbReference type="EMBL" id="BCJ45820.1"/>
    </source>
</evidence>
<gene>
    <name evidence="2" type="ORF">Aiant_64770</name>
</gene>
<dbReference type="EMBL" id="AP023356">
    <property type="protein sequence ID" value="BCJ45820.1"/>
    <property type="molecule type" value="Genomic_DNA"/>
</dbReference>
<reference evidence="2 3" key="1">
    <citation type="submission" date="2020-08" db="EMBL/GenBank/DDBJ databases">
        <title>Whole genome shotgun sequence of Actinoplanes ianthinogenes NBRC 13996.</title>
        <authorList>
            <person name="Komaki H."/>
            <person name="Tamura T."/>
        </authorList>
    </citation>
    <scope>NUCLEOTIDE SEQUENCE [LARGE SCALE GENOMIC DNA]</scope>
    <source>
        <strain evidence="2 3">NBRC 13996</strain>
    </source>
</reference>
<feature type="compositionally biased region" description="Low complexity" evidence="1">
    <location>
        <begin position="84"/>
        <end position="99"/>
    </location>
</feature>
<sequence length="393" mass="42418">MTGAALPPFLVDLVTRLRRRGLPIGVDDYLALRSALGAGFGVASTADFTELCVALWAKSLDERDLVRTVLAGADLPVWQSGVAAVPPRAAEPPVEIPAGEPRPEPAPETSPQPAPETPARPVVQRLTGMTVPPPSTGEFDSTLAVTPRFPLTAREIAQIWRRLRRPVRQGPPIEVDLEATLDRYGRTGLVQAPVMMPARRNTARLLLLVDRQGSMTPYAAYVDHLIRAIRSAGRLDAITTWYFHNLPGKRVDSALLDQLPDPFSPAVDAVLTRIPPLRTGLVHADPDLTEPVPFARVLEQTAPGTAVAIVSDAGAARGSLRTTRLLGSLSLVKAWYSAHCPVAWINPVPVSRWAGSTAEQLARHVPMSGLTTEGLHRAVDVLRGRPGRTERPL</sequence>
<protein>
    <recommendedName>
        <fullName evidence="4">VWA domain containing CoxE-like protein</fullName>
    </recommendedName>
</protein>
<dbReference type="PANTHER" id="PTHR39338">
    <property type="entry name" value="BLL5662 PROTEIN-RELATED"/>
    <property type="match status" value="1"/>
</dbReference>
<feature type="region of interest" description="Disordered" evidence="1">
    <location>
        <begin position="84"/>
        <end position="119"/>
    </location>
</feature>
<keyword evidence="3" id="KW-1185">Reference proteome</keyword>
<name>A0ABN6CLH7_9ACTN</name>
<accession>A0ABN6CLH7</accession>
<dbReference type="Proteomes" id="UP000676967">
    <property type="component" value="Chromosome"/>
</dbReference>
<dbReference type="Pfam" id="PF05762">
    <property type="entry name" value="VWA_CoxE"/>
    <property type="match status" value="1"/>
</dbReference>
<dbReference type="InterPro" id="IPR008912">
    <property type="entry name" value="Uncharacterised_CoxE"/>
</dbReference>
<evidence type="ECO:0008006" key="4">
    <source>
        <dbReference type="Google" id="ProtNLM"/>
    </source>
</evidence>